<feature type="non-terminal residue" evidence="1">
    <location>
        <position position="1"/>
    </location>
</feature>
<name>A0A9N9H6L7_9GLOM</name>
<evidence type="ECO:0000313" key="2">
    <source>
        <dbReference type="Proteomes" id="UP000789572"/>
    </source>
</evidence>
<keyword evidence="2" id="KW-1185">Reference proteome</keyword>
<sequence>ESLICCDPIVEVFAAGRIASSSSSSSSLGALFPLYAKDTCYDSHRFDDLIVNTIPVGERDDRIQRTVSENWQDDHV</sequence>
<organism evidence="1 2">
    <name type="scientific">Paraglomus occultum</name>
    <dbReference type="NCBI Taxonomy" id="144539"/>
    <lineage>
        <taxon>Eukaryota</taxon>
        <taxon>Fungi</taxon>
        <taxon>Fungi incertae sedis</taxon>
        <taxon>Mucoromycota</taxon>
        <taxon>Glomeromycotina</taxon>
        <taxon>Glomeromycetes</taxon>
        <taxon>Paraglomerales</taxon>
        <taxon>Paraglomeraceae</taxon>
        <taxon>Paraglomus</taxon>
    </lineage>
</organism>
<dbReference type="AlphaFoldDB" id="A0A9N9H6L7"/>
<evidence type="ECO:0000313" key="1">
    <source>
        <dbReference type="EMBL" id="CAG8657310.1"/>
    </source>
</evidence>
<proteinExistence type="predicted"/>
<gene>
    <name evidence="1" type="ORF">POCULU_LOCUS10271</name>
</gene>
<protein>
    <submittedName>
        <fullName evidence="1">4303_t:CDS:1</fullName>
    </submittedName>
</protein>
<dbReference type="EMBL" id="CAJVPJ010004968">
    <property type="protein sequence ID" value="CAG8657310.1"/>
    <property type="molecule type" value="Genomic_DNA"/>
</dbReference>
<accession>A0A9N9H6L7</accession>
<reference evidence="1" key="1">
    <citation type="submission" date="2021-06" db="EMBL/GenBank/DDBJ databases">
        <authorList>
            <person name="Kallberg Y."/>
            <person name="Tangrot J."/>
            <person name="Rosling A."/>
        </authorList>
    </citation>
    <scope>NUCLEOTIDE SEQUENCE</scope>
    <source>
        <strain evidence="1">IA702</strain>
    </source>
</reference>
<comment type="caution">
    <text evidence="1">The sequence shown here is derived from an EMBL/GenBank/DDBJ whole genome shotgun (WGS) entry which is preliminary data.</text>
</comment>
<dbReference type="Proteomes" id="UP000789572">
    <property type="component" value="Unassembled WGS sequence"/>
</dbReference>